<dbReference type="InterPro" id="IPR036597">
    <property type="entry name" value="Fido-like_dom_sf"/>
</dbReference>
<organism evidence="1 2">
    <name type="scientific">candidate division WOR-1 bacterium RIFOXYC2_FULL_41_25</name>
    <dbReference type="NCBI Taxonomy" id="1802586"/>
    <lineage>
        <taxon>Bacteria</taxon>
        <taxon>Bacillati</taxon>
        <taxon>Saganbacteria</taxon>
    </lineage>
</organism>
<evidence type="ECO:0000313" key="1">
    <source>
        <dbReference type="EMBL" id="OGC35410.1"/>
    </source>
</evidence>
<protein>
    <submittedName>
        <fullName evidence="1">Uncharacterized protein</fullName>
    </submittedName>
</protein>
<name>A0A1F4TS75_UNCSA</name>
<dbReference type="AlphaFoldDB" id="A0A1F4TS75"/>
<accession>A0A1F4TS75</accession>
<dbReference type="SUPFAM" id="SSF140931">
    <property type="entry name" value="Fic-like"/>
    <property type="match status" value="1"/>
</dbReference>
<gene>
    <name evidence="1" type="ORF">A2462_02580</name>
</gene>
<dbReference type="Gene3D" id="1.10.3290.10">
    <property type="entry name" value="Fido-like domain"/>
    <property type="match status" value="1"/>
</dbReference>
<reference evidence="1 2" key="1">
    <citation type="journal article" date="2016" name="Nat. Commun.">
        <title>Thousands of microbial genomes shed light on interconnected biogeochemical processes in an aquifer system.</title>
        <authorList>
            <person name="Anantharaman K."/>
            <person name="Brown C.T."/>
            <person name="Hug L.A."/>
            <person name="Sharon I."/>
            <person name="Castelle C.J."/>
            <person name="Probst A.J."/>
            <person name="Thomas B.C."/>
            <person name="Singh A."/>
            <person name="Wilkins M.J."/>
            <person name="Karaoz U."/>
            <person name="Brodie E.L."/>
            <person name="Williams K.H."/>
            <person name="Hubbard S.S."/>
            <person name="Banfield J.F."/>
        </authorList>
    </citation>
    <scope>NUCLEOTIDE SEQUENCE [LARGE SCALE GENOMIC DNA]</scope>
</reference>
<proteinExistence type="predicted"/>
<comment type="caution">
    <text evidence="1">The sequence shown here is derived from an EMBL/GenBank/DDBJ whole genome shotgun (WGS) entry which is preliminary data.</text>
</comment>
<evidence type="ECO:0000313" key="2">
    <source>
        <dbReference type="Proteomes" id="UP000177309"/>
    </source>
</evidence>
<dbReference type="EMBL" id="MEUI01000002">
    <property type="protein sequence ID" value="OGC35410.1"/>
    <property type="molecule type" value="Genomic_DNA"/>
</dbReference>
<sequence length="113" mass="12588">MSLLTHISISRSPPISPILKIVDDYYDRDRPAYYAALAAVNKETHDLTGWLEYFTDGVAVSVNEIKEAILRLGLQGSKGFKNQVALSPKQMKIVEFINGHGQVTKCFLAPRPI</sequence>
<dbReference type="Proteomes" id="UP000177309">
    <property type="component" value="Unassembled WGS sequence"/>
</dbReference>